<reference evidence="2 3" key="1">
    <citation type="submission" date="2015-05" db="EMBL/GenBank/DDBJ databases">
        <title>Distinctive expansion of gene families associated with plant cell wall degradation and secondary metabolism in the genomes of grapevine trunk pathogens.</title>
        <authorList>
            <person name="Lawrence D.P."/>
            <person name="Travadon R."/>
            <person name="Rolshausen P.E."/>
            <person name="Baumgartner K."/>
        </authorList>
    </citation>
    <scope>NUCLEOTIDE SEQUENCE [LARGE SCALE GENOMIC DNA]</scope>
    <source>
        <strain evidence="2">DA912</strain>
    </source>
</reference>
<comment type="caution">
    <text evidence="2">The sequence shown here is derived from an EMBL/GenBank/DDBJ whole genome shotgun (WGS) entry which is preliminary data.</text>
</comment>
<proteinExistence type="predicted"/>
<dbReference type="STRING" id="1214573.A0A0G2FGZ4"/>
<evidence type="ECO:0000259" key="1">
    <source>
        <dbReference type="PROSITE" id="PS50280"/>
    </source>
</evidence>
<dbReference type="InterPro" id="IPR001214">
    <property type="entry name" value="SET_dom"/>
</dbReference>
<accession>A0A0G2FGZ4</accession>
<dbReference type="Pfam" id="PF00856">
    <property type="entry name" value="SET"/>
    <property type="match status" value="1"/>
</dbReference>
<dbReference type="InterPro" id="IPR046341">
    <property type="entry name" value="SET_dom_sf"/>
</dbReference>
<name>A0A0G2FGZ4_9PEZI</name>
<reference evidence="2 3" key="2">
    <citation type="submission" date="2015-05" db="EMBL/GenBank/DDBJ databases">
        <authorList>
            <person name="Morales-Cruz A."/>
            <person name="Amrine K.C."/>
            <person name="Cantu D."/>
        </authorList>
    </citation>
    <scope>NUCLEOTIDE SEQUENCE [LARGE SCALE GENOMIC DNA]</scope>
    <source>
        <strain evidence="2">DA912</strain>
    </source>
</reference>
<feature type="domain" description="SET" evidence="1">
    <location>
        <begin position="13"/>
        <end position="106"/>
    </location>
</feature>
<dbReference type="Proteomes" id="UP000034680">
    <property type="component" value="Unassembled WGS sequence"/>
</dbReference>
<dbReference type="Gene3D" id="2.170.270.10">
    <property type="entry name" value="SET domain"/>
    <property type="match status" value="1"/>
</dbReference>
<dbReference type="PANTHER" id="PTHR47332:SF2">
    <property type="entry name" value="SET-6"/>
    <property type="match status" value="1"/>
</dbReference>
<dbReference type="PANTHER" id="PTHR47332">
    <property type="entry name" value="SET DOMAIN-CONTAINING PROTEIN 5"/>
    <property type="match status" value="1"/>
</dbReference>
<keyword evidence="3" id="KW-1185">Reference proteome</keyword>
<dbReference type="OrthoDB" id="265717at2759"/>
<organism evidence="2 3">
    <name type="scientific">Diaporthe ampelina</name>
    <dbReference type="NCBI Taxonomy" id="1214573"/>
    <lineage>
        <taxon>Eukaryota</taxon>
        <taxon>Fungi</taxon>
        <taxon>Dikarya</taxon>
        <taxon>Ascomycota</taxon>
        <taxon>Pezizomycotina</taxon>
        <taxon>Sordariomycetes</taxon>
        <taxon>Sordariomycetidae</taxon>
        <taxon>Diaporthales</taxon>
        <taxon>Diaporthaceae</taxon>
        <taxon>Diaporthe</taxon>
    </lineage>
</organism>
<evidence type="ECO:0000313" key="2">
    <source>
        <dbReference type="EMBL" id="KKY33391.1"/>
    </source>
</evidence>
<dbReference type="PROSITE" id="PS50280">
    <property type="entry name" value="SET"/>
    <property type="match status" value="1"/>
</dbReference>
<sequence length="270" mass="30949">MLQSDDNVECDPRTIEIVQNWYKQSGPRGWDQNLWVPKLSNLFSIYNRFAVRLPHRDASSVFYFYSLINHSCSPNAHAYYDPTKGLQQIHLTRDVEAGEQIFVSYNRFQALPRAERHEEIRLQGHKFVCDCTLCTSQEAEAIMQKVHFSYQSLSNFLVKIGALVGQINTSSRTPNDNKEALAIAEELVGLLQHPSIGLEGPDLKMTLHVCSLISRRLGNIKAAAMYAREELALQVRLWGFETERFLRQNDAEPWLHKIEKELSRMEAGGL</sequence>
<gene>
    <name evidence="2" type="ORF">UCDDA912_g06614</name>
</gene>
<dbReference type="SUPFAM" id="SSF82199">
    <property type="entry name" value="SET domain"/>
    <property type="match status" value="1"/>
</dbReference>
<dbReference type="AlphaFoldDB" id="A0A0G2FGZ4"/>
<evidence type="ECO:0000313" key="3">
    <source>
        <dbReference type="Proteomes" id="UP000034680"/>
    </source>
</evidence>
<dbReference type="InterPro" id="IPR053185">
    <property type="entry name" value="SET_domain_protein"/>
</dbReference>
<protein>
    <submittedName>
        <fullName evidence="2">Putative tpr domain protein</fullName>
    </submittedName>
</protein>
<dbReference type="CDD" id="cd20071">
    <property type="entry name" value="SET_SMYD"/>
    <property type="match status" value="1"/>
</dbReference>
<dbReference type="EMBL" id="LCUC01000246">
    <property type="protein sequence ID" value="KKY33391.1"/>
    <property type="molecule type" value="Genomic_DNA"/>
</dbReference>